<dbReference type="Gene3D" id="3.90.1010.20">
    <property type="match status" value="1"/>
</dbReference>
<dbReference type="InterPro" id="IPR007329">
    <property type="entry name" value="FMN-bd"/>
</dbReference>
<dbReference type="Proteomes" id="UP000320461">
    <property type="component" value="Unassembled WGS sequence"/>
</dbReference>
<dbReference type="Pfam" id="PF04205">
    <property type="entry name" value="FMN_bind"/>
    <property type="match status" value="1"/>
</dbReference>
<keyword evidence="2" id="KW-0732">Signal</keyword>
<evidence type="ECO:0000313" key="5">
    <source>
        <dbReference type="Proteomes" id="UP000320461"/>
    </source>
</evidence>
<dbReference type="GO" id="GO:0016020">
    <property type="term" value="C:membrane"/>
    <property type="evidence" value="ECO:0007669"/>
    <property type="project" value="InterPro"/>
</dbReference>
<organism evidence="4 5">
    <name type="scientific">Cellulomonas gelida</name>
    <dbReference type="NCBI Taxonomy" id="1712"/>
    <lineage>
        <taxon>Bacteria</taxon>
        <taxon>Bacillati</taxon>
        <taxon>Actinomycetota</taxon>
        <taxon>Actinomycetes</taxon>
        <taxon>Micrococcales</taxon>
        <taxon>Cellulomonadaceae</taxon>
        <taxon>Cellulomonas</taxon>
    </lineage>
</organism>
<reference evidence="4 5" key="1">
    <citation type="submission" date="2019-06" db="EMBL/GenBank/DDBJ databases">
        <title>Whole genome shotgun sequence of Cellulomonas gelida NBRC 3748.</title>
        <authorList>
            <person name="Hosoyama A."/>
            <person name="Uohara A."/>
            <person name="Ohji S."/>
            <person name="Ichikawa N."/>
        </authorList>
    </citation>
    <scope>NUCLEOTIDE SEQUENCE [LARGE SCALE GENOMIC DNA]</scope>
    <source>
        <strain evidence="4 5">NBRC 3748</strain>
    </source>
</reference>
<sequence>MTKRWRGTLLFTGTVAAMGAAGFAKFGALAAPEPAVSAASVSESAPSGSGSSGASSSSGASAEAPASSGSSGSSGSSSDAASTPDASPTTDGTATVVGDAVDTRYGPVQVAVTFAGGQIASVQTLQSPDGHGESVQINRWATPILAQEVVAAQSAQIDTVSGATYTSQAYATSVQSAIDQRG</sequence>
<feature type="domain" description="FMN-binding" evidence="3">
    <location>
        <begin position="104"/>
        <end position="181"/>
    </location>
</feature>
<dbReference type="RefSeq" id="WP_141369999.1">
    <property type="nucleotide sequence ID" value="NZ_BJLQ01000012.1"/>
</dbReference>
<evidence type="ECO:0000259" key="3">
    <source>
        <dbReference type="SMART" id="SM00900"/>
    </source>
</evidence>
<dbReference type="GO" id="GO:0010181">
    <property type="term" value="F:FMN binding"/>
    <property type="evidence" value="ECO:0007669"/>
    <property type="project" value="InterPro"/>
</dbReference>
<gene>
    <name evidence="4" type="ORF">CGE01nite_14900</name>
</gene>
<name>A0A4Y3KIJ5_9CELL</name>
<comment type="caution">
    <text evidence="4">The sequence shown here is derived from an EMBL/GenBank/DDBJ whole genome shotgun (WGS) entry which is preliminary data.</text>
</comment>
<dbReference type="AlphaFoldDB" id="A0A4Y3KIJ5"/>
<accession>A0A4Y3KIJ5</accession>
<evidence type="ECO:0000313" key="4">
    <source>
        <dbReference type="EMBL" id="GEA84239.1"/>
    </source>
</evidence>
<keyword evidence="5" id="KW-1185">Reference proteome</keyword>
<feature type="compositionally biased region" description="Low complexity" evidence="1">
    <location>
        <begin position="35"/>
        <end position="89"/>
    </location>
</feature>
<feature type="signal peptide" evidence="2">
    <location>
        <begin position="1"/>
        <end position="30"/>
    </location>
</feature>
<proteinExistence type="predicted"/>
<evidence type="ECO:0000256" key="1">
    <source>
        <dbReference type="SAM" id="MobiDB-lite"/>
    </source>
</evidence>
<evidence type="ECO:0000256" key="2">
    <source>
        <dbReference type="SAM" id="SignalP"/>
    </source>
</evidence>
<protein>
    <recommendedName>
        <fullName evidence="3">FMN-binding domain-containing protein</fullName>
    </recommendedName>
</protein>
<dbReference type="SMART" id="SM00900">
    <property type="entry name" value="FMN_bind"/>
    <property type="match status" value="1"/>
</dbReference>
<feature type="region of interest" description="Disordered" evidence="1">
    <location>
        <begin position="35"/>
        <end position="95"/>
    </location>
</feature>
<feature type="chain" id="PRO_5021186522" description="FMN-binding domain-containing protein" evidence="2">
    <location>
        <begin position="31"/>
        <end position="182"/>
    </location>
</feature>
<dbReference type="OrthoDB" id="8099475at2"/>
<dbReference type="EMBL" id="BJLQ01000012">
    <property type="protein sequence ID" value="GEA84239.1"/>
    <property type="molecule type" value="Genomic_DNA"/>
</dbReference>